<proteinExistence type="predicted"/>
<evidence type="ECO:0000313" key="4">
    <source>
        <dbReference type="Proteomes" id="UP000198736"/>
    </source>
</evidence>
<sequence length="895" mass="90208">MRQFHQSSRSLWCVFTISIVAMHFAWVYADASAQTAPITSSGLHTQISAPIQVDGQTQYNITGGTRPGGGVNLFHSFGEFGVPDNNIANFRNDSPGLQTVNILGRITGGSESHIFGAIRTSEFGSVNLFLMNPAGFLFGPNATVNVGGMVSFTSADYLKLGDGKRFNAITNMTADALLSASPVAAFGFLGSNPGAIVVQGSEFNGASISLVGGTITIESGTPSSGTAQQAQLSAPNGVIQLAAAASPGEFDAQHIGGTSFTSFGTVSLAPNSTINVNGANTVSIRGGQFVLTVNDAILNTAESTGALNSISLSPNSAIVSSHNRSGAGADIQIAAGTLLIKGAQVTTQTTDEGNAGSIRIDADLVDIIEGSTLSTLSEGKGRAGNILLNATDSIDLTTSSINSDAASFSILPEAAGDGGLIHLKAPRINIRESLLSTSTLGAGNAGTILLETQRLNVGVDADISTFTQGPGNGGKITIQGLGGEGSRANDVAITGSVLRSRTSNAGAAGEIRIAADRLMISDNSQINANSETGSGAGGNIHINADSITLQNGGTVSATTSGTTPSASGGTISVETNHLHLRTGAKITTETTGAGEAGKILIGKINPAQLVLIDDSAISSNTTGAGTGGEVSIAAASVALSNGAAITANSNGAANAGNINVVATAGLAMQNSSITTLVHPNNNGNNAGGGDIKITTSPNATVYLRDNSTISASVADGPGGGGNVTIDPQYVILQGSRILAQTDQGTGGNITIIANMFQKDATSIVNADSRTGVNGTVTIQAPYAPGSGKIQPLGYRPLQAGSLLNQRCAALAGGEFSSFTLAGRDSLPVEPGGWLSSPSALAISQSHGDTIPNIGSQANPYELRGERFLLSLRQIVPPGFLLRAYAVGSSSEGCRS</sequence>
<feature type="chain" id="PRO_5006623754" description="Filamentous haemagglutinin FhaB/tRNA nuclease CdiA-like TPS domain-containing protein" evidence="1">
    <location>
        <begin position="26"/>
        <end position="895"/>
    </location>
</feature>
<evidence type="ECO:0000313" key="3">
    <source>
        <dbReference type="EMBL" id="CUS32640.1"/>
    </source>
</evidence>
<dbReference type="RefSeq" id="WP_090894534.1">
    <property type="nucleotide sequence ID" value="NZ_CZPZ01000003.1"/>
</dbReference>
<gene>
    <name evidence="3" type="ORF">COMA2_110017</name>
</gene>
<dbReference type="InterPro" id="IPR008638">
    <property type="entry name" value="FhaB/CdiA-like_TPS"/>
</dbReference>
<feature type="signal peptide" evidence="1">
    <location>
        <begin position="1"/>
        <end position="25"/>
    </location>
</feature>
<name>A0A0S4L7Q2_9BACT</name>
<dbReference type="AlphaFoldDB" id="A0A0S4L7Q2"/>
<dbReference type="OrthoDB" id="218680at2"/>
<dbReference type="SMART" id="SM00912">
    <property type="entry name" value="Haemagg_act"/>
    <property type="match status" value="1"/>
</dbReference>
<dbReference type="Proteomes" id="UP000198736">
    <property type="component" value="Unassembled WGS sequence"/>
</dbReference>
<dbReference type="NCBIfam" id="TIGR01901">
    <property type="entry name" value="adhes_NPXG"/>
    <property type="match status" value="1"/>
</dbReference>
<dbReference type="Gene3D" id="2.160.20.10">
    <property type="entry name" value="Single-stranded right-handed beta-helix, Pectin lyase-like"/>
    <property type="match status" value="2"/>
</dbReference>
<dbReference type="SUPFAM" id="SSF51126">
    <property type="entry name" value="Pectin lyase-like"/>
    <property type="match status" value="2"/>
</dbReference>
<dbReference type="InterPro" id="IPR011050">
    <property type="entry name" value="Pectin_lyase_fold/virulence"/>
</dbReference>
<dbReference type="Pfam" id="PF05860">
    <property type="entry name" value="TPS"/>
    <property type="match status" value="1"/>
</dbReference>
<dbReference type="EMBL" id="CZPZ01000003">
    <property type="protein sequence ID" value="CUS32640.1"/>
    <property type="molecule type" value="Genomic_DNA"/>
</dbReference>
<reference evidence="4" key="1">
    <citation type="submission" date="2015-10" db="EMBL/GenBank/DDBJ databases">
        <authorList>
            <person name="Luecker S."/>
            <person name="Luecker S."/>
        </authorList>
    </citation>
    <scope>NUCLEOTIDE SEQUENCE [LARGE SCALE GENOMIC DNA]</scope>
</reference>
<accession>A0A0S4L7Q2</accession>
<dbReference type="STRING" id="1742973.COMA2_110017"/>
<feature type="domain" description="Filamentous haemagglutinin FhaB/tRNA nuclease CdiA-like TPS" evidence="2">
    <location>
        <begin position="43"/>
        <end position="161"/>
    </location>
</feature>
<keyword evidence="1" id="KW-0732">Signal</keyword>
<evidence type="ECO:0000256" key="1">
    <source>
        <dbReference type="SAM" id="SignalP"/>
    </source>
</evidence>
<organism evidence="3 4">
    <name type="scientific">Candidatus Nitrospira nitrificans</name>
    <dbReference type="NCBI Taxonomy" id="1742973"/>
    <lineage>
        <taxon>Bacteria</taxon>
        <taxon>Pseudomonadati</taxon>
        <taxon>Nitrospirota</taxon>
        <taxon>Nitrospiria</taxon>
        <taxon>Nitrospirales</taxon>
        <taxon>Nitrospiraceae</taxon>
        <taxon>Nitrospira</taxon>
    </lineage>
</organism>
<protein>
    <recommendedName>
        <fullName evidence="2">Filamentous haemagglutinin FhaB/tRNA nuclease CdiA-like TPS domain-containing protein</fullName>
    </recommendedName>
</protein>
<keyword evidence="4" id="KW-1185">Reference proteome</keyword>
<dbReference type="InterPro" id="IPR012334">
    <property type="entry name" value="Pectin_lyas_fold"/>
</dbReference>
<evidence type="ECO:0000259" key="2">
    <source>
        <dbReference type="SMART" id="SM00912"/>
    </source>
</evidence>